<evidence type="ECO:0000256" key="2">
    <source>
        <dbReference type="ARBA" id="ARBA00022553"/>
    </source>
</evidence>
<evidence type="ECO:0000313" key="5">
    <source>
        <dbReference type="Proteomes" id="UP001250214"/>
    </source>
</evidence>
<comment type="caution">
    <text evidence="4">The sequence shown here is derived from an EMBL/GenBank/DDBJ whole genome shotgun (WGS) entry which is preliminary data.</text>
</comment>
<evidence type="ECO:0000256" key="1">
    <source>
        <dbReference type="ARBA" id="ARBA00022450"/>
    </source>
</evidence>
<dbReference type="SMART" id="SM00823">
    <property type="entry name" value="PKS_PP"/>
    <property type="match status" value="1"/>
</dbReference>
<dbReference type="SUPFAM" id="SSF47336">
    <property type="entry name" value="ACP-like"/>
    <property type="match status" value="1"/>
</dbReference>
<dbReference type="InterPro" id="IPR036736">
    <property type="entry name" value="ACP-like_sf"/>
</dbReference>
<dbReference type="PROSITE" id="PS00012">
    <property type="entry name" value="PHOSPHOPANTETHEINE"/>
    <property type="match status" value="1"/>
</dbReference>
<keyword evidence="1" id="KW-0596">Phosphopantetheine</keyword>
<dbReference type="InterPro" id="IPR009081">
    <property type="entry name" value="PP-bd_ACP"/>
</dbReference>
<keyword evidence="5" id="KW-1185">Reference proteome</keyword>
<name>A0ABU2H4A9_9ACTN</name>
<evidence type="ECO:0000313" key="4">
    <source>
        <dbReference type="EMBL" id="MDS1270130.1"/>
    </source>
</evidence>
<dbReference type="Pfam" id="PF00550">
    <property type="entry name" value="PP-binding"/>
    <property type="match status" value="1"/>
</dbReference>
<dbReference type="RefSeq" id="WP_310911670.1">
    <property type="nucleotide sequence ID" value="NZ_JAVLVT010000003.1"/>
</dbReference>
<dbReference type="EMBL" id="JAVLVT010000003">
    <property type="protein sequence ID" value="MDS1270130.1"/>
    <property type="molecule type" value="Genomic_DNA"/>
</dbReference>
<protein>
    <submittedName>
        <fullName evidence="4">Acyl carrier protein</fullName>
    </submittedName>
</protein>
<dbReference type="Gene3D" id="1.10.1200.10">
    <property type="entry name" value="ACP-like"/>
    <property type="match status" value="1"/>
</dbReference>
<gene>
    <name evidence="4" type="ORF">RIF23_07470</name>
</gene>
<reference evidence="5" key="1">
    <citation type="submission" date="2023-07" db="EMBL/GenBank/DDBJ databases">
        <title>Novel species in the genus Lipingzhangella isolated from Sambhar Salt Lake.</title>
        <authorList>
            <person name="Jiya N."/>
            <person name="Kajale S."/>
            <person name="Sharma A."/>
        </authorList>
    </citation>
    <scope>NUCLEOTIDE SEQUENCE [LARGE SCALE GENOMIC DNA]</scope>
    <source>
        <strain evidence="5">LS1_29</strain>
    </source>
</reference>
<sequence>MRTELFRILHESFDVPSDEIRSEKTLDELGIDSVAALELSEILHERLGVSVSEDEVSTQNTVEQLATIVTKKAGA</sequence>
<evidence type="ECO:0000259" key="3">
    <source>
        <dbReference type="PROSITE" id="PS50075"/>
    </source>
</evidence>
<dbReference type="PROSITE" id="PS50075">
    <property type="entry name" value="CARRIER"/>
    <property type="match status" value="1"/>
</dbReference>
<dbReference type="InterPro" id="IPR020806">
    <property type="entry name" value="PKS_PP-bd"/>
</dbReference>
<dbReference type="Proteomes" id="UP001250214">
    <property type="component" value="Unassembled WGS sequence"/>
</dbReference>
<accession>A0ABU2H4A9</accession>
<organism evidence="4 5">
    <name type="scientific">Lipingzhangella rawalii</name>
    <dbReference type="NCBI Taxonomy" id="2055835"/>
    <lineage>
        <taxon>Bacteria</taxon>
        <taxon>Bacillati</taxon>
        <taxon>Actinomycetota</taxon>
        <taxon>Actinomycetes</taxon>
        <taxon>Streptosporangiales</taxon>
        <taxon>Nocardiopsidaceae</taxon>
        <taxon>Lipingzhangella</taxon>
    </lineage>
</organism>
<dbReference type="InterPro" id="IPR006162">
    <property type="entry name" value="Ppantetheine_attach_site"/>
</dbReference>
<keyword evidence="2" id="KW-0597">Phosphoprotein</keyword>
<feature type="domain" description="Carrier" evidence="3">
    <location>
        <begin position="1"/>
        <end position="73"/>
    </location>
</feature>
<proteinExistence type="predicted"/>